<sequence length="60" mass="6460">MFKLFKRFSQDQSGVTAIEYGVMGMALAAGLVLIMGDLDSGFMSVFSDAFDTINSILSSQ</sequence>
<comment type="caution">
    <text evidence="2">The sequence shown here is derived from an EMBL/GenBank/DDBJ whole genome shotgun (WGS) entry which is preliminary data.</text>
</comment>
<reference evidence="2 3" key="1">
    <citation type="submission" date="2015-01" db="EMBL/GenBank/DDBJ databases">
        <title>Vibrio sp. C94 JCM 19241 whole genome shotgun sequence.</title>
        <authorList>
            <person name="Sawabe T."/>
            <person name="Meirelles P."/>
            <person name="Feng G."/>
            <person name="Sayaka M."/>
            <person name="Hattori M."/>
            <person name="Ohkuma M."/>
        </authorList>
    </citation>
    <scope>NUCLEOTIDE SEQUENCE [LARGE SCALE GENOMIC DNA]</scope>
    <source>
        <strain evidence="3">JCM 19241</strain>
    </source>
</reference>
<evidence type="ECO:0000313" key="3">
    <source>
        <dbReference type="Proteomes" id="UP000031666"/>
    </source>
</evidence>
<dbReference type="Pfam" id="PF04964">
    <property type="entry name" value="Flp_Fap"/>
    <property type="match status" value="1"/>
</dbReference>
<feature type="transmembrane region" description="Helical" evidence="1">
    <location>
        <begin position="20"/>
        <end position="38"/>
    </location>
</feature>
<keyword evidence="1" id="KW-0472">Membrane</keyword>
<name>A0A0B8QFH7_9VIBR</name>
<dbReference type="AlphaFoldDB" id="A0A0B8QFH7"/>
<protein>
    <recommendedName>
        <fullName evidence="4">Flp pilus assembly protein</fullName>
    </recommendedName>
</protein>
<gene>
    <name evidence="2" type="ORF">JCM19241_2834</name>
</gene>
<keyword evidence="1" id="KW-0812">Transmembrane</keyword>
<evidence type="ECO:0008006" key="4">
    <source>
        <dbReference type="Google" id="ProtNLM"/>
    </source>
</evidence>
<dbReference type="EMBL" id="BBSC01000001">
    <property type="protein sequence ID" value="GAM73379.1"/>
    <property type="molecule type" value="Genomic_DNA"/>
</dbReference>
<accession>A0A0B8QFH7</accession>
<organism evidence="2 3">
    <name type="scientific">Vibrio ishigakensis</name>
    <dbReference type="NCBI Taxonomy" id="1481914"/>
    <lineage>
        <taxon>Bacteria</taxon>
        <taxon>Pseudomonadati</taxon>
        <taxon>Pseudomonadota</taxon>
        <taxon>Gammaproteobacteria</taxon>
        <taxon>Vibrionales</taxon>
        <taxon>Vibrionaceae</taxon>
        <taxon>Vibrio</taxon>
    </lineage>
</organism>
<dbReference type="STRING" id="1481914.JCM19241_2834"/>
<evidence type="ECO:0000313" key="2">
    <source>
        <dbReference type="EMBL" id="GAM73379.1"/>
    </source>
</evidence>
<dbReference type="Proteomes" id="UP000031666">
    <property type="component" value="Unassembled WGS sequence"/>
</dbReference>
<dbReference type="InterPro" id="IPR007047">
    <property type="entry name" value="Flp_Fap"/>
</dbReference>
<evidence type="ECO:0000256" key="1">
    <source>
        <dbReference type="SAM" id="Phobius"/>
    </source>
</evidence>
<proteinExistence type="predicted"/>
<keyword evidence="1" id="KW-1133">Transmembrane helix</keyword>
<reference evidence="2 3" key="2">
    <citation type="submission" date="2015-01" db="EMBL/GenBank/DDBJ databases">
        <authorList>
            <consortium name="NBRP consortium"/>
            <person name="Sawabe T."/>
            <person name="Meirelles P."/>
            <person name="Feng G."/>
            <person name="Sayaka M."/>
            <person name="Hattori M."/>
            <person name="Ohkuma M."/>
        </authorList>
    </citation>
    <scope>NUCLEOTIDE SEQUENCE [LARGE SCALE GENOMIC DNA]</scope>
    <source>
        <strain evidence="3">JCM 19241</strain>
    </source>
</reference>